<dbReference type="AlphaFoldDB" id="A0A6P6VU98"/>
<evidence type="ECO:0000256" key="1">
    <source>
        <dbReference type="ARBA" id="ARBA00001946"/>
    </source>
</evidence>
<evidence type="ECO:0000256" key="2">
    <source>
        <dbReference type="ARBA" id="ARBA00022723"/>
    </source>
</evidence>
<sequence length="293" mass="32599">MPSLIGNRIFSSAPATSNNHPCARPFCRIISTKRFSRSPTTSIAPRARMPSESLSQFPVQSKSTLPVVAPLEAMLFDIDGTLCDSDPIHYYAFREMLQEVGFNGGQPLTEDFFIKNISGMHNDELCHVLFPDWDFDRAMKFMEDKEQMFRRLASEQLKPVNGLDKLCKWIEDRGLKRAAVTNAPRPNAELMISMVGLASFFELLVIGSECERAKPFPDPYLNALDALRIAPEHAFAFEDSVSGTRAGVSAGMPVVGVATRNPRKLLIEAGATFVINDFQDPKLWGALEGLERN</sequence>
<name>A0A6P6VU98_COFAR</name>
<keyword evidence="4" id="KW-0119">Carbohydrate metabolism</keyword>
<dbReference type="PRINTS" id="PR00413">
    <property type="entry name" value="HADHALOGNASE"/>
</dbReference>
<dbReference type="InterPro" id="IPR023198">
    <property type="entry name" value="PGP-like_dom2"/>
</dbReference>
<protein>
    <submittedName>
        <fullName evidence="6">Haloacid dehalogenase-like hydrolase domain-containing protein Sgpp</fullName>
    </submittedName>
</protein>
<dbReference type="InterPro" id="IPR023214">
    <property type="entry name" value="HAD_sf"/>
</dbReference>
<dbReference type="InterPro" id="IPR041492">
    <property type="entry name" value="HAD_2"/>
</dbReference>
<dbReference type="InterPro" id="IPR006439">
    <property type="entry name" value="HAD-SF_hydro_IA"/>
</dbReference>
<dbReference type="SUPFAM" id="SSF56784">
    <property type="entry name" value="HAD-like"/>
    <property type="match status" value="1"/>
</dbReference>
<evidence type="ECO:0000256" key="3">
    <source>
        <dbReference type="ARBA" id="ARBA00022842"/>
    </source>
</evidence>
<evidence type="ECO:0000313" key="5">
    <source>
        <dbReference type="Proteomes" id="UP001652660"/>
    </source>
</evidence>
<dbReference type="SFLD" id="SFLDG01129">
    <property type="entry name" value="C1.5:_HAD__Beta-PGM__Phosphata"/>
    <property type="match status" value="1"/>
</dbReference>
<dbReference type="Gene3D" id="1.10.150.240">
    <property type="entry name" value="Putative phosphatase, domain 2"/>
    <property type="match status" value="1"/>
</dbReference>
<proteinExistence type="predicted"/>
<dbReference type="InterPro" id="IPR051600">
    <property type="entry name" value="Beta-PGM-like"/>
</dbReference>
<dbReference type="Gene3D" id="3.40.50.1000">
    <property type="entry name" value="HAD superfamily/HAD-like"/>
    <property type="match status" value="1"/>
</dbReference>
<keyword evidence="2" id="KW-0479">Metal-binding</keyword>
<dbReference type="RefSeq" id="XP_027106643.1">
    <property type="nucleotide sequence ID" value="XM_027250842.2"/>
</dbReference>
<dbReference type="CDD" id="cd07505">
    <property type="entry name" value="HAD_BPGM-like"/>
    <property type="match status" value="1"/>
</dbReference>
<gene>
    <name evidence="6" type="primary">LOC113726923</name>
</gene>
<dbReference type="SFLD" id="SFLDG01135">
    <property type="entry name" value="C1.5.6:_HAD__Beta-PGM__Phospha"/>
    <property type="match status" value="1"/>
</dbReference>
<dbReference type="InterPro" id="IPR036412">
    <property type="entry name" value="HAD-like_sf"/>
</dbReference>
<dbReference type="GO" id="GO:0046872">
    <property type="term" value="F:metal ion binding"/>
    <property type="evidence" value="ECO:0007669"/>
    <property type="project" value="UniProtKB-KW"/>
</dbReference>
<dbReference type="PANTHER" id="PTHR46193">
    <property type="entry name" value="6-PHOSPHOGLUCONATE PHOSPHATASE"/>
    <property type="match status" value="1"/>
</dbReference>
<dbReference type="OrthoDB" id="40579at2759"/>
<dbReference type="Pfam" id="PF13419">
    <property type="entry name" value="HAD_2"/>
    <property type="match status" value="1"/>
</dbReference>
<dbReference type="GO" id="GO:0003824">
    <property type="term" value="F:catalytic activity"/>
    <property type="evidence" value="ECO:0007669"/>
    <property type="project" value="UniProtKB-ARBA"/>
</dbReference>
<reference evidence="6" key="2">
    <citation type="submission" date="2025-08" db="UniProtKB">
        <authorList>
            <consortium name="RefSeq"/>
        </authorList>
    </citation>
    <scope>IDENTIFICATION</scope>
    <source>
        <tissue evidence="6">Leaves</tissue>
    </source>
</reference>
<dbReference type="PANTHER" id="PTHR46193:SF18">
    <property type="entry name" value="HEXITOL PHOSPHATASE B"/>
    <property type="match status" value="1"/>
</dbReference>
<comment type="cofactor">
    <cofactor evidence="1">
        <name>Mg(2+)</name>
        <dbReference type="ChEBI" id="CHEBI:18420"/>
    </cofactor>
</comment>
<keyword evidence="5" id="KW-1185">Reference proteome</keyword>
<dbReference type="NCBIfam" id="TIGR01509">
    <property type="entry name" value="HAD-SF-IA-v3"/>
    <property type="match status" value="1"/>
</dbReference>
<keyword evidence="3" id="KW-0460">Magnesium</keyword>
<evidence type="ECO:0000256" key="4">
    <source>
        <dbReference type="ARBA" id="ARBA00023277"/>
    </source>
</evidence>
<dbReference type="Proteomes" id="UP001652660">
    <property type="component" value="Chromosome 2c"/>
</dbReference>
<organism evidence="5 6">
    <name type="scientific">Coffea arabica</name>
    <name type="common">Arabian coffee</name>
    <dbReference type="NCBI Taxonomy" id="13443"/>
    <lineage>
        <taxon>Eukaryota</taxon>
        <taxon>Viridiplantae</taxon>
        <taxon>Streptophyta</taxon>
        <taxon>Embryophyta</taxon>
        <taxon>Tracheophyta</taxon>
        <taxon>Spermatophyta</taxon>
        <taxon>Magnoliopsida</taxon>
        <taxon>eudicotyledons</taxon>
        <taxon>Gunneridae</taxon>
        <taxon>Pentapetalae</taxon>
        <taxon>asterids</taxon>
        <taxon>lamiids</taxon>
        <taxon>Gentianales</taxon>
        <taxon>Rubiaceae</taxon>
        <taxon>Ixoroideae</taxon>
        <taxon>Gardenieae complex</taxon>
        <taxon>Bertiereae - Coffeeae clade</taxon>
        <taxon>Coffeeae</taxon>
        <taxon>Coffea</taxon>
    </lineage>
</organism>
<dbReference type="SFLD" id="SFLDS00003">
    <property type="entry name" value="Haloacid_Dehalogenase"/>
    <property type="match status" value="1"/>
</dbReference>
<evidence type="ECO:0000313" key="6">
    <source>
        <dbReference type="RefSeq" id="XP_027106643.1"/>
    </source>
</evidence>
<reference evidence="5" key="1">
    <citation type="journal article" date="2025" name="Foods">
        <title>Unveiling the Microbial Signatures of Arabica Coffee Cherries: Insights into Ripeness Specific Diversity, Functional Traits, and Implications for Quality and Safety.</title>
        <authorList>
            <consortium name="RefSeq"/>
            <person name="Tenea G.N."/>
            <person name="Cifuentes V."/>
            <person name="Reyes P."/>
            <person name="Cevallos-Vallejos M."/>
        </authorList>
    </citation>
    <scope>NUCLEOTIDE SEQUENCE [LARGE SCALE GENOMIC DNA]</scope>
</reference>
<accession>A0A6P6VU98</accession>
<dbReference type="GeneID" id="113726923"/>